<comment type="caution">
    <text evidence="2">The sequence shown here is derived from an EMBL/GenBank/DDBJ whole genome shotgun (WGS) entry which is preliminary data.</text>
</comment>
<keyword evidence="3" id="KW-1185">Reference proteome</keyword>
<organism evidence="2 3">
    <name type="scientific">Methyloprofundus sedimenti</name>
    <dbReference type="NCBI Taxonomy" id="1420851"/>
    <lineage>
        <taxon>Bacteria</taxon>
        <taxon>Pseudomonadati</taxon>
        <taxon>Pseudomonadota</taxon>
        <taxon>Gammaproteobacteria</taxon>
        <taxon>Methylococcales</taxon>
        <taxon>Methylococcaceae</taxon>
        <taxon>Methyloprofundus</taxon>
    </lineage>
</organism>
<evidence type="ECO:0000256" key="1">
    <source>
        <dbReference type="SAM" id="Phobius"/>
    </source>
</evidence>
<sequence length="77" mass="8612">MNTLDQAFHVLGSLLLISLAVLSLRVQCQRLKLTFTRAFVAVLLVLLADAAMHLLPDAIACFIYGTQKHYVSTNFYE</sequence>
<protein>
    <submittedName>
        <fullName evidence="2">Uncharacterized protein</fullName>
    </submittedName>
</protein>
<keyword evidence="1" id="KW-0472">Membrane</keyword>
<evidence type="ECO:0000313" key="3">
    <source>
        <dbReference type="Proteomes" id="UP000191980"/>
    </source>
</evidence>
<name>A0A1V8M5F9_9GAMM</name>
<feature type="transmembrane region" description="Helical" evidence="1">
    <location>
        <begin position="6"/>
        <end position="26"/>
    </location>
</feature>
<proteinExistence type="predicted"/>
<dbReference type="Proteomes" id="UP000191980">
    <property type="component" value="Unassembled WGS sequence"/>
</dbReference>
<keyword evidence="1" id="KW-0812">Transmembrane</keyword>
<dbReference type="AlphaFoldDB" id="A0A1V8M5F9"/>
<feature type="transmembrane region" description="Helical" evidence="1">
    <location>
        <begin position="38"/>
        <end position="65"/>
    </location>
</feature>
<reference evidence="2 3" key="1">
    <citation type="submission" date="2015-12" db="EMBL/GenBank/DDBJ databases">
        <authorList>
            <person name="Shamseldin A."/>
            <person name="Moawad H."/>
            <person name="Abd El-Rahim W.M."/>
            <person name="Sadowsky M.J."/>
        </authorList>
    </citation>
    <scope>NUCLEOTIDE SEQUENCE [LARGE SCALE GENOMIC DNA]</scope>
    <source>
        <strain evidence="2 3">WF1</strain>
    </source>
</reference>
<accession>A0A1V8M5F9</accession>
<evidence type="ECO:0000313" key="2">
    <source>
        <dbReference type="EMBL" id="OQK16792.1"/>
    </source>
</evidence>
<dbReference type="EMBL" id="LPUF01000001">
    <property type="protein sequence ID" value="OQK16792.1"/>
    <property type="molecule type" value="Genomic_DNA"/>
</dbReference>
<gene>
    <name evidence="2" type="ORF">AU255_02475</name>
</gene>
<keyword evidence="1" id="KW-1133">Transmembrane helix</keyword>
<dbReference type="RefSeq" id="WP_080521413.1">
    <property type="nucleotide sequence ID" value="NZ_LPUF01000001.1"/>
</dbReference>